<comment type="subcellular location">
    <subcellularLocation>
        <location evidence="1">Membrane</location>
        <topology evidence="1">Multi-pass membrane protein</topology>
    </subcellularLocation>
</comment>
<feature type="transmembrane region" description="Helical" evidence="8">
    <location>
        <begin position="28"/>
        <end position="48"/>
    </location>
</feature>
<gene>
    <name evidence="10" type="primary">amt-3_3</name>
    <name evidence="10" type="ORF">AVEN_222687_1</name>
</gene>
<dbReference type="Gene3D" id="1.10.3430.10">
    <property type="entry name" value="Ammonium transporter AmtB like domains"/>
    <property type="match status" value="1"/>
</dbReference>
<feature type="transmembrane region" description="Helical" evidence="8">
    <location>
        <begin position="69"/>
        <end position="90"/>
    </location>
</feature>
<evidence type="ECO:0000256" key="4">
    <source>
        <dbReference type="ARBA" id="ARBA00022692"/>
    </source>
</evidence>
<dbReference type="SUPFAM" id="SSF111352">
    <property type="entry name" value="Ammonium transporter"/>
    <property type="match status" value="1"/>
</dbReference>
<comment type="similarity">
    <text evidence="2">Belongs to the ammonia transporter channel (TC 1.A.11.2) family.</text>
</comment>
<dbReference type="Pfam" id="PF00909">
    <property type="entry name" value="Ammonium_transp"/>
    <property type="match status" value="1"/>
</dbReference>
<evidence type="ECO:0000256" key="3">
    <source>
        <dbReference type="ARBA" id="ARBA00022448"/>
    </source>
</evidence>
<feature type="transmembrane region" description="Helical" evidence="8">
    <location>
        <begin position="139"/>
        <end position="159"/>
    </location>
</feature>
<organism evidence="10 11">
    <name type="scientific">Araneus ventricosus</name>
    <name type="common">Orbweaver spider</name>
    <name type="synonym">Epeira ventricosa</name>
    <dbReference type="NCBI Taxonomy" id="182803"/>
    <lineage>
        <taxon>Eukaryota</taxon>
        <taxon>Metazoa</taxon>
        <taxon>Ecdysozoa</taxon>
        <taxon>Arthropoda</taxon>
        <taxon>Chelicerata</taxon>
        <taxon>Arachnida</taxon>
        <taxon>Araneae</taxon>
        <taxon>Araneomorphae</taxon>
        <taxon>Entelegynae</taxon>
        <taxon>Araneoidea</taxon>
        <taxon>Araneidae</taxon>
        <taxon>Araneus</taxon>
    </lineage>
</organism>
<reference evidence="10 11" key="1">
    <citation type="journal article" date="2019" name="Sci. Rep.">
        <title>Orb-weaving spider Araneus ventricosus genome elucidates the spidroin gene catalogue.</title>
        <authorList>
            <person name="Kono N."/>
            <person name="Nakamura H."/>
            <person name="Ohtoshi R."/>
            <person name="Moran D.A.P."/>
            <person name="Shinohara A."/>
            <person name="Yoshida Y."/>
            <person name="Fujiwara M."/>
            <person name="Mori M."/>
            <person name="Tomita M."/>
            <person name="Arakawa K."/>
        </authorList>
    </citation>
    <scope>NUCLEOTIDE SEQUENCE [LARGE SCALE GENOMIC DNA]</scope>
</reference>
<feature type="transmembrane region" description="Helical" evidence="8">
    <location>
        <begin position="110"/>
        <end position="132"/>
    </location>
</feature>
<dbReference type="InterPro" id="IPR029020">
    <property type="entry name" value="Ammonium/urea_transptr"/>
</dbReference>
<feature type="transmembrane region" description="Helical" evidence="8">
    <location>
        <begin position="179"/>
        <end position="197"/>
    </location>
</feature>
<comment type="caution">
    <text evidence="10">The sequence shown here is derived from an EMBL/GenBank/DDBJ whole genome shotgun (WGS) entry which is preliminary data.</text>
</comment>
<keyword evidence="7" id="KW-0924">Ammonia transport</keyword>
<feature type="transmembrane region" description="Helical" evidence="8">
    <location>
        <begin position="306"/>
        <end position="324"/>
    </location>
</feature>
<feature type="transmembrane region" description="Helical" evidence="8">
    <location>
        <begin position="375"/>
        <end position="403"/>
    </location>
</feature>
<dbReference type="FunFam" id="1.10.3430.10:FF:000008">
    <property type="entry name" value="Ammonium transporter"/>
    <property type="match status" value="1"/>
</dbReference>
<evidence type="ECO:0000259" key="9">
    <source>
        <dbReference type="Pfam" id="PF00909"/>
    </source>
</evidence>
<dbReference type="PANTHER" id="PTHR11730:SF58">
    <property type="entry name" value="AMMONIUM TRANSPORTER"/>
    <property type="match status" value="1"/>
</dbReference>
<evidence type="ECO:0000256" key="7">
    <source>
        <dbReference type="ARBA" id="ARBA00023177"/>
    </source>
</evidence>
<keyword evidence="6 8" id="KW-0472">Membrane</keyword>
<evidence type="ECO:0000313" key="11">
    <source>
        <dbReference type="Proteomes" id="UP000499080"/>
    </source>
</evidence>
<keyword evidence="11" id="KW-1185">Reference proteome</keyword>
<feature type="transmembrane region" description="Helical" evidence="8">
    <location>
        <begin position="280"/>
        <end position="300"/>
    </location>
</feature>
<dbReference type="AlphaFoldDB" id="A0A4Y2B1H8"/>
<sequence length="450" mass="48658">MPSSVTSTSHLNFTNSSAEAARGDANDVVFILTSSFLIFTMQSGYALLESGIVSRKNEVNILVKNATNVLMGGFAYWAFGFGLSFGKSYSNLFIACGSFFIVANPEEMGVVYSKFVFELAYATTATTLISGAMAERCKFTSYCFVTVLVIFVYSIPAGWMWRDDGFLSTLGAVDVGGSGVVHLVGGCCGLVAATILGPRAGRYDRGTQLLPLGNPTNALLGLFMLWWGWLGFSAGSTTGIVDDKWKYSSRASVTTILASSGGGLVGMTYSFYVKKGIHDVPILMNAVMGSLVAISGGCTIVRPWEAIIIGMIAALLVLFSIPLIDRLHIDDPTNTFAVHGIAGAWGMMAIGLFSVEDNMRNYTRGLNGLLKGGGWKFIAVQSMACGVLFSWSIIVATILLFAVHKTIGIRMPLEEEILGPDYIDHCLKHDGNSQIIKSFKEKRRQLRRRF</sequence>
<dbReference type="PANTHER" id="PTHR11730">
    <property type="entry name" value="AMMONIUM TRANSPORTER"/>
    <property type="match status" value="1"/>
</dbReference>
<evidence type="ECO:0000256" key="5">
    <source>
        <dbReference type="ARBA" id="ARBA00022989"/>
    </source>
</evidence>
<proteinExistence type="inferred from homology"/>
<dbReference type="GO" id="GO:0008519">
    <property type="term" value="F:ammonium channel activity"/>
    <property type="evidence" value="ECO:0007669"/>
    <property type="project" value="InterPro"/>
</dbReference>
<keyword evidence="5 8" id="KW-1133">Transmembrane helix</keyword>
<dbReference type="GO" id="GO:0097272">
    <property type="term" value="P:ammonium homeostasis"/>
    <property type="evidence" value="ECO:0007669"/>
    <property type="project" value="TreeGrafter"/>
</dbReference>
<feature type="transmembrane region" description="Helical" evidence="8">
    <location>
        <begin position="218"/>
        <end position="241"/>
    </location>
</feature>
<keyword evidence="3" id="KW-0813">Transport</keyword>
<evidence type="ECO:0000256" key="1">
    <source>
        <dbReference type="ARBA" id="ARBA00004141"/>
    </source>
</evidence>
<feature type="domain" description="Ammonium transporter AmtB-like" evidence="9">
    <location>
        <begin position="29"/>
        <end position="425"/>
    </location>
</feature>
<accession>A0A4Y2B1H8</accession>
<evidence type="ECO:0000256" key="8">
    <source>
        <dbReference type="SAM" id="Phobius"/>
    </source>
</evidence>
<keyword evidence="4 8" id="KW-0812">Transmembrane</keyword>
<evidence type="ECO:0000256" key="6">
    <source>
        <dbReference type="ARBA" id="ARBA00023136"/>
    </source>
</evidence>
<evidence type="ECO:0000256" key="2">
    <source>
        <dbReference type="ARBA" id="ARBA00005887"/>
    </source>
</evidence>
<evidence type="ECO:0000313" key="10">
    <source>
        <dbReference type="EMBL" id="GBL85195.1"/>
    </source>
</evidence>
<feature type="transmembrane region" description="Helical" evidence="8">
    <location>
        <begin position="253"/>
        <end position="273"/>
    </location>
</feature>
<dbReference type="Proteomes" id="UP000499080">
    <property type="component" value="Unassembled WGS sequence"/>
</dbReference>
<protein>
    <submittedName>
        <fullName evidence="10">Ammonium transporter 3</fullName>
    </submittedName>
</protein>
<dbReference type="OrthoDB" id="6423016at2759"/>
<dbReference type="InterPro" id="IPR024041">
    <property type="entry name" value="NH4_transpt_AmtB-like_dom"/>
</dbReference>
<name>A0A4Y2B1H8_ARAVE</name>
<dbReference type="EMBL" id="BGPR01000042">
    <property type="protein sequence ID" value="GBL85195.1"/>
    <property type="molecule type" value="Genomic_DNA"/>
</dbReference>
<feature type="transmembrane region" description="Helical" evidence="8">
    <location>
        <begin position="336"/>
        <end position="355"/>
    </location>
</feature>
<dbReference type="GO" id="GO:0005886">
    <property type="term" value="C:plasma membrane"/>
    <property type="evidence" value="ECO:0007669"/>
    <property type="project" value="TreeGrafter"/>
</dbReference>